<organism evidence="9 10">
    <name type="scientific">Sphingobacterium litopenaei</name>
    <dbReference type="NCBI Taxonomy" id="2763500"/>
    <lineage>
        <taxon>Bacteria</taxon>
        <taxon>Pseudomonadati</taxon>
        <taxon>Bacteroidota</taxon>
        <taxon>Sphingobacteriia</taxon>
        <taxon>Sphingobacteriales</taxon>
        <taxon>Sphingobacteriaceae</taxon>
        <taxon>Sphingobacterium</taxon>
    </lineage>
</organism>
<dbReference type="InterPro" id="IPR051684">
    <property type="entry name" value="Electron_Trans/Redox"/>
</dbReference>
<evidence type="ECO:0000256" key="1">
    <source>
        <dbReference type="ARBA" id="ARBA00022448"/>
    </source>
</evidence>
<evidence type="ECO:0000313" key="10">
    <source>
        <dbReference type="Proteomes" id="UP000651271"/>
    </source>
</evidence>
<dbReference type="PROSITE" id="PS00198">
    <property type="entry name" value="4FE4S_FER_1"/>
    <property type="match status" value="1"/>
</dbReference>
<keyword evidence="5" id="KW-0408">Iron</keyword>
<evidence type="ECO:0000256" key="5">
    <source>
        <dbReference type="ARBA" id="ARBA00023004"/>
    </source>
</evidence>
<feature type="transmembrane region" description="Helical" evidence="7">
    <location>
        <begin position="332"/>
        <end position="350"/>
    </location>
</feature>
<evidence type="ECO:0000259" key="8">
    <source>
        <dbReference type="PROSITE" id="PS51379"/>
    </source>
</evidence>
<accession>A0ABR7YI34</accession>
<gene>
    <name evidence="9" type="primary">ccoG</name>
    <name evidence="9" type="ORF">H8B04_15725</name>
</gene>
<evidence type="ECO:0000256" key="4">
    <source>
        <dbReference type="ARBA" id="ARBA00022982"/>
    </source>
</evidence>
<feature type="transmembrane region" description="Helical" evidence="7">
    <location>
        <begin position="84"/>
        <end position="108"/>
    </location>
</feature>
<dbReference type="Pfam" id="PF13746">
    <property type="entry name" value="Fer4_18"/>
    <property type="match status" value="1"/>
</dbReference>
<keyword evidence="7" id="KW-0812">Transmembrane</keyword>
<keyword evidence="4" id="KW-0249">Electron transport</keyword>
<evidence type="ECO:0000256" key="3">
    <source>
        <dbReference type="ARBA" id="ARBA00022723"/>
    </source>
</evidence>
<dbReference type="Pfam" id="PF11614">
    <property type="entry name" value="FixG_C"/>
    <property type="match status" value="1"/>
</dbReference>
<dbReference type="InterPro" id="IPR013783">
    <property type="entry name" value="Ig-like_fold"/>
</dbReference>
<evidence type="ECO:0000256" key="2">
    <source>
        <dbReference type="ARBA" id="ARBA00022485"/>
    </source>
</evidence>
<feature type="transmembrane region" description="Helical" evidence="7">
    <location>
        <begin position="158"/>
        <end position="176"/>
    </location>
</feature>
<keyword evidence="2" id="KW-0004">4Fe-4S</keyword>
<keyword evidence="7" id="KW-0472">Membrane</keyword>
<dbReference type="Gene3D" id="2.60.40.10">
    <property type="entry name" value="Immunoglobulins"/>
    <property type="match status" value="1"/>
</dbReference>
<dbReference type="EMBL" id="JACOIJ010000048">
    <property type="protein sequence ID" value="MBD1430980.1"/>
    <property type="molecule type" value="Genomic_DNA"/>
</dbReference>
<dbReference type="SUPFAM" id="SSF54862">
    <property type="entry name" value="4Fe-4S ferredoxins"/>
    <property type="match status" value="1"/>
</dbReference>
<dbReference type="Pfam" id="PF12801">
    <property type="entry name" value="Fer4_5"/>
    <property type="match status" value="1"/>
</dbReference>
<dbReference type="InterPro" id="IPR014116">
    <property type="entry name" value="Cyt_c_oxidase_cbb3_FixG"/>
</dbReference>
<evidence type="ECO:0000256" key="6">
    <source>
        <dbReference type="ARBA" id="ARBA00023014"/>
    </source>
</evidence>
<keyword evidence="1" id="KW-0813">Transport</keyword>
<comment type="caution">
    <text evidence="9">The sequence shown here is derived from an EMBL/GenBank/DDBJ whole genome shotgun (WGS) entry which is preliminary data.</text>
</comment>
<dbReference type="InterPro" id="IPR017896">
    <property type="entry name" value="4Fe4S_Fe-S-bd"/>
</dbReference>
<proteinExistence type="predicted"/>
<dbReference type="PROSITE" id="PS51379">
    <property type="entry name" value="4FE4S_FER_2"/>
    <property type="match status" value="1"/>
</dbReference>
<evidence type="ECO:0000313" key="9">
    <source>
        <dbReference type="EMBL" id="MBD1430980.1"/>
    </source>
</evidence>
<keyword evidence="7" id="KW-1133">Transmembrane helix</keyword>
<dbReference type="NCBIfam" id="TIGR02745">
    <property type="entry name" value="ccoG_rdxA_fixG"/>
    <property type="match status" value="1"/>
</dbReference>
<feature type="transmembrane region" description="Helical" evidence="7">
    <location>
        <begin position="35"/>
        <end position="53"/>
    </location>
</feature>
<name>A0ABR7YI34_9SPHI</name>
<reference evidence="9 10" key="1">
    <citation type="submission" date="2020-08" db="EMBL/GenBank/DDBJ databases">
        <title>Sphingobacterium sp. DN04309 isolated from aquaculture water.</title>
        <authorList>
            <person name="Zhang M."/>
        </authorList>
    </citation>
    <scope>NUCLEOTIDE SEQUENCE [LARGE SCALE GENOMIC DNA]</scope>
    <source>
        <strain evidence="9 10">DN04309</strain>
    </source>
</reference>
<dbReference type="InterPro" id="IPR017900">
    <property type="entry name" value="4Fe4S_Fe_S_CS"/>
</dbReference>
<keyword evidence="6" id="KW-0411">Iron-sulfur</keyword>
<feature type="transmembrane region" description="Helical" evidence="7">
    <location>
        <begin position="188"/>
        <end position="209"/>
    </location>
</feature>
<dbReference type="PANTHER" id="PTHR30176:SF3">
    <property type="entry name" value="FERREDOXIN-TYPE PROTEIN NAPH"/>
    <property type="match status" value="1"/>
</dbReference>
<feature type="domain" description="4Fe-4S ferredoxin-type" evidence="8">
    <location>
        <begin position="253"/>
        <end position="281"/>
    </location>
</feature>
<evidence type="ECO:0000256" key="7">
    <source>
        <dbReference type="SAM" id="Phobius"/>
    </source>
</evidence>
<protein>
    <submittedName>
        <fullName evidence="9">Cytochrome c oxidase accessory protein CcoG</fullName>
    </submittedName>
</protein>
<sequence length="472" mass="53348">MEAVVNNNEGPVLPSKGKKRNWIYAKKPSGKLYNYRQWVGYGLLLFLFLAPFIKLNGNPFLMFNIVERKFSIFGNMFFPQDLHIFVFGMLIIMVGIVLFTAVFGRVWCGWTCPQTIFMELIFRRIEYLIEGDWTQQKKLNEGPNTDARAWKKLLKHTIFILISCFISNIFLAYIIGVDALLKIITEPINQHLGGFISIAIFTALFYAVFAHVREIVCTTICPYGRFQGVLLDDQSMSVAYNVERGEPRGKVNKKDEAKKGDCVDCGLCVHVCPTGIDIRNGVQLECVNCTACIDACDAVMEKIGKPKRLIGFYSLGEVEGKKDFQKSYTRQILYSSVLVVLTVVFLFLIFNRSEIDGSLLRATGSTYQTQPDGRISNLYTIEVINKSGHPIPFELKASEAKYELKLVNKIDSLAKDGTAKMSFFLITDKNNISTYKTKTSIMILSEGKEMNTLKTTFICPPGANNKHYELGK</sequence>
<keyword evidence="10" id="KW-1185">Reference proteome</keyword>
<dbReference type="Proteomes" id="UP000651271">
    <property type="component" value="Unassembled WGS sequence"/>
</dbReference>
<dbReference type="Gene3D" id="3.30.70.20">
    <property type="match status" value="1"/>
</dbReference>
<dbReference type="InterPro" id="IPR032879">
    <property type="entry name" value="FixG_C"/>
</dbReference>
<dbReference type="PANTHER" id="PTHR30176">
    <property type="entry name" value="FERREDOXIN-TYPE PROTEIN NAPH"/>
    <property type="match status" value="1"/>
</dbReference>
<keyword evidence="3" id="KW-0479">Metal-binding</keyword>